<evidence type="ECO:0000313" key="2">
    <source>
        <dbReference type="Proteomes" id="UP000178448"/>
    </source>
</evidence>
<dbReference type="Proteomes" id="UP000178448">
    <property type="component" value="Unassembled WGS sequence"/>
</dbReference>
<proteinExistence type="predicted"/>
<dbReference type="AlphaFoldDB" id="A0A1F5YPA4"/>
<gene>
    <name evidence="1" type="ORF">A2Z33_00990</name>
</gene>
<dbReference type="EMBL" id="MFJD01000009">
    <property type="protein sequence ID" value="OGG01817.1"/>
    <property type="molecule type" value="Genomic_DNA"/>
</dbReference>
<comment type="caution">
    <text evidence="1">The sequence shown here is derived from an EMBL/GenBank/DDBJ whole genome shotgun (WGS) entry which is preliminary data.</text>
</comment>
<protein>
    <submittedName>
        <fullName evidence="1">Uncharacterized protein</fullName>
    </submittedName>
</protein>
<accession>A0A1F5YPA4</accession>
<evidence type="ECO:0000313" key="1">
    <source>
        <dbReference type="EMBL" id="OGG01817.1"/>
    </source>
</evidence>
<organism evidence="1 2">
    <name type="scientific">Candidatus Gottesmanbacteria bacterium RBG_16_52_11</name>
    <dbReference type="NCBI Taxonomy" id="1798374"/>
    <lineage>
        <taxon>Bacteria</taxon>
        <taxon>Candidatus Gottesmaniibacteriota</taxon>
    </lineage>
</organism>
<reference evidence="1 2" key="1">
    <citation type="journal article" date="2016" name="Nat. Commun.">
        <title>Thousands of microbial genomes shed light on interconnected biogeochemical processes in an aquifer system.</title>
        <authorList>
            <person name="Anantharaman K."/>
            <person name="Brown C.T."/>
            <person name="Hug L.A."/>
            <person name="Sharon I."/>
            <person name="Castelle C.J."/>
            <person name="Probst A.J."/>
            <person name="Thomas B.C."/>
            <person name="Singh A."/>
            <person name="Wilkins M.J."/>
            <person name="Karaoz U."/>
            <person name="Brodie E.L."/>
            <person name="Williams K.H."/>
            <person name="Hubbard S.S."/>
            <person name="Banfield J.F."/>
        </authorList>
    </citation>
    <scope>NUCLEOTIDE SEQUENCE [LARGE SCALE GENOMIC DNA]</scope>
</reference>
<sequence>MKAFLTKAVILAVPAAILVPGIFAGEIVIKDNGADSVNKVEIFEKTETAVEQANVTEVQTIAVSSASSGDVEVKYNTGGGTFVHTGDAGATTKVKVYGSSNTAIVDSCGCGTDPEIKIRDNGADSYNKVEVKSITSVYTGQANVFGVSTIAGSGSDSGNVEVKANTGSWSGVVTGSSWSKTKVTVKAPKNFTVIH</sequence>
<name>A0A1F5YPA4_9BACT</name>